<protein>
    <submittedName>
        <fullName evidence="1">Uncharacterized protein</fullName>
    </submittedName>
</protein>
<proteinExistence type="predicted"/>
<evidence type="ECO:0000313" key="1">
    <source>
        <dbReference type="EMBL" id="MFC7344538.1"/>
    </source>
</evidence>
<accession>A0ABW2LPW9</accession>
<evidence type="ECO:0000313" key="2">
    <source>
        <dbReference type="Proteomes" id="UP001596504"/>
    </source>
</evidence>
<comment type="caution">
    <text evidence="1">The sequence shown here is derived from an EMBL/GenBank/DDBJ whole genome shotgun (WGS) entry which is preliminary data.</text>
</comment>
<name>A0ABW2LPW9_9PSEU</name>
<gene>
    <name evidence="1" type="ORF">ACFQRI_24290</name>
</gene>
<dbReference type="EMBL" id="JBHTCJ010000017">
    <property type="protein sequence ID" value="MFC7344538.1"/>
    <property type="molecule type" value="Genomic_DNA"/>
</dbReference>
<dbReference type="Proteomes" id="UP001596504">
    <property type="component" value="Unassembled WGS sequence"/>
</dbReference>
<dbReference type="RefSeq" id="WP_380672418.1">
    <property type="nucleotide sequence ID" value="NZ_JBHTCJ010000017.1"/>
</dbReference>
<organism evidence="1 2">
    <name type="scientific">Saccharopolyspora griseoalba</name>
    <dbReference type="NCBI Taxonomy" id="1431848"/>
    <lineage>
        <taxon>Bacteria</taxon>
        <taxon>Bacillati</taxon>
        <taxon>Actinomycetota</taxon>
        <taxon>Actinomycetes</taxon>
        <taxon>Pseudonocardiales</taxon>
        <taxon>Pseudonocardiaceae</taxon>
        <taxon>Saccharopolyspora</taxon>
    </lineage>
</organism>
<keyword evidence="2" id="KW-1185">Reference proteome</keyword>
<reference evidence="2" key="1">
    <citation type="journal article" date="2019" name="Int. J. Syst. Evol. Microbiol.">
        <title>The Global Catalogue of Microorganisms (GCM) 10K type strain sequencing project: providing services to taxonomists for standard genome sequencing and annotation.</title>
        <authorList>
            <consortium name="The Broad Institute Genomics Platform"/>
            <consortium name="The Broad Institute Genome Sequencing Center for Infectious Disease"/>
            <person name="Wu L."/>
            <person name="Ma J."/>
        </authorList>
    </citation>
    <scope>NUCLEOTIDE SEQUENCE [LARGE SCALE GENOMIC DNA]</scope>
    <source>
        <strain evidence="2">WLHS5</strain>
    </source>
</reference>
<sequence>MGLLSKPPATVYLVEDHTEPGQNLRYWAHVYLSLERAKADVETYAQRGGHGPVRWSDRLPAYAFPDTDKRAAELYRVIPLPVWTDDKVLP</sequence>